<dbReference type="EMBL" id="ML975271">
    <property type="protein sequence ID" value="KAF1836640.1"/>
    <property type="molecule type" value="Genomic_DNA"/>
</dbReference>
<evidence type="ECO:0000313" key="3">
    <source>
        <dbReference type="Proteomes" id="UP000800040"/>
    </source>
</evidence>
<dbReference type="AlphaFoldDB" id="A0A6A5KKK9"/>
<protein>
    <submittedName>
        <fullName evidence="2">Uncharacterized protein</fullName>
    </submittedName>
</protein>
<evidence type="ECO:0000313" key="2">
    <source>
        <dbReference type="EMBL" id="KAF1836640.1"/>
    </source>
</evidence>
<feature type="region of interest" description="Disordered" evidence="1">
    <location>
        <begin position="43"/>
        <end position="76"/>
    </location>
</feature>
<sequence length="134" mass="14870">MEGASGSVDSQRARMHRWTATRDQANAAVVSVSLVQTRRTFGVQGHAETSTASGRVLDRPGRNPPTSPLMCDSSKANAPRTLRRQTNHIVDCLPLPALPRILSRCPAHNAFLALLSHLRDWLLTDFRMRFLQLS</sequence>
<name>A0A6A5KKK9_9PLEO</name>
<accession>A0A6A5KKK9</accession>
<keyword evidence="3" id="KW-1185">Reference proteome</keyword>
<proteinExistence type="predicted"/>
<gene>
    <name evidence="2" type="ORF">BDW02DRAFT_222262</name>
</gene>
<organism evidence="2 3">
    <name type="scientific">Decorospora gaudefroyi</name>
    <dbReference type="NCBI Taxonomy" id="184978"/>
    <lineage>
        <taxon>Eukaryota</taxon>
        <taxon>Fungi</taxon>
        <taxon>Dikarya</taxon>
        <taxon>Ascomycota</taxon>
        <taxon>Pezizomycotina</taxon>
        <taxon>Dothideomycetes</taxon>
        <taxon>Pleosporomycetidae</taxon>
        <taxon>Pleosporales</taxon>
        <taxon>Pleosporineae</taxon>
        <taxon>Pleosporaceae</taxon>
        <taxon>Decorospora</taxon>
    </lineage>
</organism>
<dbReference type="Proteomes" id="UP000800040">
    <property type="component" value="Unassembled WGS sequence"/>
</dbReference>
<evidence type="ECO:0000256" key="1">
    <source>
        <dbReference type="SAM" id="MobiDB-lite"/>
    </source>
</evidence>
<reference evidence="2" key="1">
    <citation type="submission" date="2020-01" db="EMBL/GenBank/DDBJ databases">
        <authorList>
            <consortium name="DOE Joint Genome Institute"/>
            <person name="Haridas S."/>
            <person name="Albert R."/>
            <person name="Binder M."/>
            <person name="Bloem J."/>
            <person name="Labutti K."/>
            <person name="Salamov A."/>
            <person name="Andreopoulos B."/>
            <person name="Baker S.E."/>
            <person name="Barry K."/>
            <person name="Bills G."/>
            <person name="Bluhm B.H."/>
            <person name="Cannon C."/>
            <person name="Castanera R."/>
            <person name="Culley D.E."/>
            <person name="Daum C."/>
            <person name="Ezra D."/>
            <person name="Gonzalez J.B."/>
            <person name="Henrissat B."/>
            <person name="Kuo A."/>
            <person name="Liang C."/>
            <person name="Lipzen A."/>
            <person name="Lutzoni F."/>
            <person name="Magnuson J."/>
            <person name="Mondo S."/>
            <person name="Nolan M."/>
            <person name="Ohm R."/>
            <person name="Pangilinan J."/>
            <person name="Park H.-J."/>
            <person name="Ramirez L."/>
            <person name="Alfaro M."/>
            <person name="Sun H."/>
            <person name="Tritt A."/>
            <person name="Yoshinaga Y."/>
            <person name="Zwiers L.-H."/>
            <person name="Turgeon B.G."/>
            <person name="Goodwin S.B."/>
            <person name="Spatafora J.W."/>
            <person name="Crous P.W."/>
            <person name="Grigoriev I.V."/>
        </authorList>
    </citation>
    <scope>NUCLEOTIDE SEQUENCE</scope>
    <source>
        <strain evidence="2">P77</strain>
    </source>
</reference>